<dbReference type="InterPro" id="IPR008507">
    <property type="entry name" value="DUF789"/>
</dbReference>
<reference evidence="1" key="1">
    <citation type="submission" date="2020-01" db="EMBL/GenBank/DDBJ databases">
        <title>Genome sequence of Kobresia littledalei, the first chromosome-level genome in the family Cyperaceae.</title>
        <authorList>
            <person name="Qu G."/>
        </authorList>
    </citation>
    <scope>NUCLEOTIDE SEQUENCE</scope>
    <source>
        <strain evidence="1">C.B.Clarke</strain>
        <tissue evidence="1">Leaf</tissue>
    </source>
</reference>
<name>A0A833V183_9POAL</name>
<dbReference type="Pfam" id="PF05623">
    <property type="entry name" value="DUF789"/>
    <property type="match status" value="2"/>
</dbReference>
<organism evidence="1 2">
    <name type="scientific">Carex littledalei</name>
    <dbReference type="NCBI Taxonomy" id="544730"/>
    <lineage>
        <taxon>Eukaryota</taxon>
        <taxon>Viridiplantae</taxon>
        <taxon>Streptophyta</taxon>
        <taxon>Embryophyta</taxon>
        <taxon>Tracheophyta</taxon>
        <taxon>Spermatophyta</taxon>
        <taxon>Magnoliopsida</taxon>
        <taxon>Liliopsida</taxon>
        <taxon>Poales</taxon>
        <taxon>Cyperaceae</taxon>
        <taxon>Cyperoideae</taxon>
        <taxon>Cariceae</taxon>
        <taxon>Carex</taxon>
        <taxon>Carex subgen. Euthyceras</taxon>
    </lineage>
</organism>
<accession>A0A833V183</accession>
<dbReference type="Proteomes" id="UP000623129">
    <property type="component" value="Unassembled WGS sequence"/>
</dbReference>
<evidence type="ECO:0000313" key="1">
    <source>
        <dbReference type="EMBL" id="KAF3322346.1"/>
    </source>
</evidence>
<protein>
    <submittedName>
        <fullName evidence="1">Uncharacterized protein</fullName>
    </submittedName>
</protein>
<dbReference type="OrthoDB" id="1896065at2759"/>
<evidence type="ECO:0000313" key="2">
    <source>
        <dbReference type="Proteomes" id="UP000623129"/>
    </source>
</evidence>
<comment type="caution">
    <text evidence="1">The sequence shown here is derived from an EMBL/GenBank/DDBJ whole genome shotgun (WGS) entry which is preliminary data.</text>
</comment>
<keyword evidence="2" id="KW-1185">Reference proteome</keyword>
<gene>
    <name evidence="1" type="ORF">FCM35_KLT13487</name>
</gene>
<dbReference type="PANTHER" id="PTHR31343">
    <property type="entry name" value="T15D22.8"/>
    <property type="match status" value="1"/>
</dbReference>
<dbReference type="AlphaFoldDB" id="A0A833V183"/>
<sequence>MAIHLENHSNLQCFLDCTTPIVKTQNFPKNGFLKTNPLSETPGSNTVKWFRLVDLWDQYYEWSAYGAGTHVQLSTGETVVQYYVPYLSAIQLYITTPRSINGDNGVYYQNEKIKRLGELYFEYFEVGSPYGRIPLYDKVYELAHDFSGLTSLTSLELSPASWMAVAWYPIYHIPTRCNVKELSACFLTYHTISSMFQDDEFCKKEEVRCCQNQYFNKSSKITATKTTSMSLPPFGLATYKVKGSLWLNSETGDKEMAASLYSAANSWLKQLGVQHHDFTYFTTHSV</sequence>
<proteinExistence type="predicted"/>
<dbReference type="EMBL" id="SWLB01000025">
    <property type="protein sequence ID" value="KAF3322346.1"/>
    <property type="molecule type" value="Genomic_DNA"/>
</dbReference>
<dbReference type="PANTHER" id="PTHR31343:SF29">
    <property type="entry name" value="DUF789 DOMAIN-CONTAINING PROTEIN"/>
    <property type="match status" value="1"/>
</dbReference>